<dbReference type="PANTHER" id="PTHR15437:SF7">
    <property type="entry name" value="TRANSCRIPTION TERMINATION FACTOR 5, MITOCHONDRIAL"/>
    <property type="match status" value="1"/>
</dbReference>
<dbReference type="AlphaFoldDB" id="A0A1B0CTU3"/>
<evidence type="ECO:0000256" key="2">
    <source>
        <dbReference type="ARBA" id="ARBA00022946"/>
    </source>
</evidence>
<dbReference type="GO" id="GO:0005759">
    <property type="term" value="C:mitochondrial matrix"/>
    <property type="evidence" value="ECO:0007669"/>
    <property type="project" value="TreeGrafter"/>
</dbReference>
<reference evidence="3" key="1">
    <citation type="submission" date="2020-05" db="UniProtKB">
        <authorList>
            <consortium name="EnsemblMetazoa"/>
        </authorList>
    </citation>
    <scope>IDENTIFICATION</scope>
    <source>
        <strain evidence="3">Jacobina</strain>
    </source>
</reference>
<dbReference type="EMBL" id="AJWK01027994">
    <property type="status" value="NOT_ANNOTATED_CDS"/>
    <property type="molecule type" value="Genomic_DNA"/>
</dbReference>
<keyword evidence="2" id="KW-0809">Transit peptide</keyword>
<dbReference type="Gene3D" id="1.25.70.10">
    <property type="entry name" value="Transcription termination factor 3, mitochondrial"/>
    <property type="match status" value="1"/>
</dbReference>
<evidence type="ECO:0000313" key="3">
    <source>
        <dbReference type="EnsemblMetazoa" id="LLOJ008293-PA"/>
    </source>
</evidence>
<evidence type="ECO:0000256" key="1">
    <source>
        <dbReference type="ARBA" id="ARBA00007692"/>
    </source>
</evidence>
<dbReference type="InterPro" id="IPR038538">
    <property type="entry name" value="MTERF_sf"/>
</dbReference>
<keyword evidence="4" id="KW-1185">Reference proteome</keyword>
<dbReference type="VEuPathDB" id="VectorBase:LLOJ008293"/>
<dbReference type="Proteomes" id="UP000092461">
    <property type="component" value="Unassembled WGS sequence"/>
</dbReference>
<accession>A0A1B0CTU3</accession>
<protein>
    <submittedName>
        <fullName evidence="3">Uncharacterized protein</fullName>
    </submittedName>
</protein>
<evidence type="ECO:0000313" key="4">
    <source>
        <dbReference type="Proteomes" id="UP000092461"/>
    </source>
</evidence>
<dbReference type="VEuPathDB" id="VectorBase:LLONM1_004119"/>
<dbReference type="InterPro" id="IPR003690">
    <property type="entry name" value="MTERF"/>
</dbReference>
<dbReference type="PANTHER" id="PTHR15437">
    <property type="entry name" value="TRANSCRIPTION TERMINATION FACTOR, MITOCHONDRIAL"/>
    <property type="match status" value="1"/>
</dbReference>
<proteinExistence type="inferred from homology"/>
<dbReference type="GO" id="GO:0003676">
    <property type="term" value="F:nucleic acid binding"/>
    <property type="evidence" value="ECO:0007669"/>
    <property type="project" value="InterPro"/>
</dbReference>
<sequence length="480" mass="55240">MNLLGISKPEANKMIKGGRFAKLEIDDVEKSFYFLQTCGLAGGTAGIQNYPAILATKDVTLKNRFKVMEECLFRQITIAILQNYIVVMNKPISLLRSHKYIPSIEKIVKNLVEITNLTNVAVQEVKKLEQTGNLNDLRRYIMDDFLRKEIGATEEDLKRIWASYLRLRNKPIKSVAEVIELIRKELNFSNEKILSHAYLLYGEPENMQKILTLEKLSGTDAKEVLSLHPKILMSNYKSIVEIDRVLTENEIPDKTLVRNGKIYTLSPQTVAERIEYLKQIDEFRVLLSHPRIGRLIFYQNKAIHRLNYLKENKIFCASLNVLSGDTESFHRYVQNGVDATKGKEMIIMLSQKLKRSVKEVREYLSRHPNWCHVPLVSMSAVFDHLTNAGYTESDIFANIHILFYPLSEIIKKIEAIEQGSLDFVKEINWRSLSKTQFLALVLYTIEIEFNFSGDGIWGTTYIQGDSSTTDKSEEMQENVN</sequence>
<organism evidence="3 4">
    <name type="scientific">Lutzomyia longipalpis</name>
    <name type="common">Sand fly</name>
    <dbReference type="NCBI Taxonomy" id="7200"/>
    <lineage>
        <taxon>Eukaryota</taxon>
        <taxon>Metazoa</taxon>
        <taxon>Ecdysozoa</taxon>
        <taxon>Arthropoda</taxon>
        <taxon>Hexapoda</taxon>
        <taxon>Insecta</taxon>
        <taxon>Pterygota</taxon>
        <taxon>Neoptera</taxon>
        <taxon>Endopterygota</taxon>
        <taxon>Diptera</taxon>
        <taxon>Nematocera</taxon>
        <taxon>Psychodoidea</taxon>
        <taxon>Psychodidae</taxon>
        <taxon>Lutzomyia</taxon>
        <taxon>Lutzomyia</taxon>
    </lineage>
</organism>
<comment type="similarity">
    <text evidence="1">Belongs to the mTERF family.</text>
</comment>
<dbReference type="EnsemblMetazoa" id="LLOJ008293-RA">
    <property type="protein sequence ID" value="LLOJ008293-PA"/>
    <property type="gene ID" value="LLOJ008293"/>
</dbReference>
<name>A0A1B0CTU3_LUTLO</name>
<dbReference type="GO" id="GO:0006393">
    <property type="term" value="P:termination of mitochondrial transcription"/>
    <property type="evidence" value="ECO:0007669"/>
    <property type="project" value="TreeGrafter"/>
</dbReference>